<dbReference type="PANTHER" id="PTHR32341">
    <property type="entry name" value="INTERFERON-INDUCIBLE GTPASE"/>
    <property type="match status" value="1"/>
</dbReference>
<gene>
    <name evidence="1" type="ORF">NYPRO_LOCUS4824</name>
</gene>
<sequence>MVDGGLDSRVGKFFREFKLGSQIVPQETINLIQSHLEERDLQKVYLKKMKYWEYNFFIIISSTCFTINDVQLATVDSDLHNIKISQPKNFNKGKILQMICNDYVKQLMEATMRKSQPTNLTSSCNITKSAIDWKRDSLRQKIWLEAMKVEKLVDTLHLYRSYFGLDNTLKANLMSPHLLSIEKEDASLEEKPLRYVEKICSVSGGLIATGLYFRKIFYLQNYFLETVANDVKVLLLKKDFFLRTLRALGKPICI</sequence>
<dbReference type="Pfam" id="PF05049">
    <property type="entry name" value="IIGP"/>
    <property type="match status" value="1"/>
</dbReference>
<dbReference type="GO" id="GO:0005789">
    <property type="term" value="C:endoplasmic reticulum membrane"/>
    <property type="evidence" value="ECO:0007669"/>
    <property type="project" value="TreeGrafter"/>
</dbReference>
<dbReference type="Proteomes" id="UP000645828">
    <property type="component" value="Unassembled WGS sequence"/>
</dbReference>
<evidence type="ECO:0000313" key="1">
    <source>
        <dbReference type="EMBL" id="CAD7672029.1"/>
    </source>
</evidence>
<organism evidence="1 2">
    <name type="scientific">Nyctereutes procyonoides</name>
    <name type="common">Raccoon dog</name>
    <name type="synonym">Canis procyonoides</name>
    <dbReference type="NCBI Taxonomy" id="34880"/>
    <lineage>
        <taxon>Eukaryota</taxon>
        <taxon>Metazoa</taxon>
        <taxon>Chordata</taxon>
        <taxon>Craniata</taxon>
        <taxon>Vertebrata</taxon>
        <taxon>Euteleostomi</taxon>
        <taxon>Mammalia</taxon>
        <taxon>Eutheria</taxon>
        <taxon>Laurasiatheria</taxon>
        <taxon>Carnivora</taxon>
        <taxon>Caniformia</taxon>
        <taxon>Canidae</taxon>
        <taxon>Nyctereutes</taxon>
    </lineage>
</organism>
<evidence type="ECO:0000313" key="2">
    <source>
        <dbReference type="Proteomes" id="UP000645828"/>
    </source>
</evidence>
<dbReference type="EMBL" id="CAJHUB010000664">
    <property type="protein sequence ID" value="CAD7672029.1"/>
    <property type="molecule type" value="Genomic_DNA"/>
</dbReference>
<dbReference type="InterPro" id="IPR051515">
    <property type="entry name" value="IRG"/>
</dbReference>
<accession>A0A811Y344</accession>
<dbReference type="GO" id="GO:0005525">
    <property type="term" value="F:GTP binding"/>
    <property type="evidence" value="ECO:0007669"/>
    <property type="project" value="InterPro"/>
</dbReference>
<dbReference type="GO" id="GO:0035458">
    <property type="term" value="P:cellular response to interferon-beta"/>
    <property type="evidence" value="ECO:0007669"/>
    <property type="project" value="TreeGrafter"/>
</dbReference>
<dbReference type="PANTHER" id="PTHR32341:SF15">
    <property type="entry name" value="INTERFERON-GAMMA-INDUCIBLE GTPASE 10-RELATED"/>
    <property type="match status" value="1"/>
</dbReference>
<dbReference type="InterPro" id="IPR007743">
    <property type="entry name" value="Immunity-related_GTPase-like"/>
</dbReference>
<dbReference type="GO" id="GO:0000045">
    <property type="term" value="P:autophagosome assembly"/>
    <property type="evidence" value="ECO:0007669"/>
    <property type="project" value="TreeGrafter"/>
</dbReference>
<protein>
    <submittedName>
        <fullName evidence="1">(raccoon dog) hypothetical protein</fullName>
    </submittedName>
</protein>
<dbReference type="GO" id="GO:0003924">
    <property type="term" value="F:GTPase activity"/>
    <property type="evidence" value="ECO:0007669"/>
    <property type="project" value="TreeGrafter"/>
</dbReference>
<keyword evidence="2" id="KW-1185">Reference proteome</keyword>
<dbReference type="GO" id="GO:0045087">
    <property type="term" value="P:innate immune response"/>
    <property type="evidence" value="ECO:0007669"/>
    <property type="project" value="TreeGrafter"/>
</dbReference>
<reference evidence="1" key="1">
    <citation type="submission" date="2020-12" db="EMBL/GenBank/DDBJ databases">
        <authorList>
            <consortium name="Molecular Ecology Group"/>
        </authorList>
    </citation>
    <scope>NUCLEOTIDE SEQUENCE</scope>
    <source>
        <strain evidence="1">TBG_1078</strain>
    </source>
</reference>
<comment type="caution">
    <text evidence="1">The sequence shown here is derived from an EMBL/GenBank/DDBJ whole genome shotgun (WGS) entry which is preliminary data.</text>
</comment>
<dbReference type="AlphaFoldDB" id="A0A811Y344"/>
<name>A0A811Y344_NYCPR</name>
<proteinExistence type="predicted"/>